<comment type="caution">
    <text evidence="2">The sequence shown here is derived from an EMBL/GenBank/DDBJ whole genome shotgun (WGS) entry which is preliminary data.</text>
</comment>
<accession>A0A550BUP3</accession>
<evidence type="ECO:0000256" key="1">
    <source>
        <dbReference type="SAM" id="MobiDB-lite"/>
    </source>
</evidence>
<name>A0A550BUP3_9AGAR</name>
<reference evidence="2 3" key="1">
    <citation type="journal article" date="2019" name="New Phytol.">
        <title>Comparative genomics reveals unique wood-decay strategies and fruiting body development in the Schizophyllaceae.</title>
        <authorList>
            <person name="Almasi E."/>
            <person name="Sahu N."/>
            <person name="Krizsan K."/>
            <person name="Balint B."/>
            <person name="Kovacs G.M."/>
            <person name="Kiss B."/>
            <person name="Cseklye J."/>
            <person name="Drula E."/>
            <person name="Henrissat B."/>
            <person name="Nagy I."/>
            <person name="Chovatia M."/>
            <person name="Adam C."/>
            <person name="LaButti K."/>
            <person name="Lipzen A."/>
            <person name="Riley R."/>
            <person name="Grigoriev I.V."/>
            <person name="Nagy L.G."/>
        </authorList>
    </citation>
    <scope>NUCLEOTIDE SEQUENCE [LARGE SCALE GENOMIC DNA]</scope>
    <source>
        <strain evidence="2 3">NL-1724</strain>
    </source>
</reference>
<gene>
    <name evidence="2" type="ORF">BD626DRAFT_414471</name>
</gene>
<dbReference type="Proteomes" id="UP000320762">
    <property type="component" value="Unassembled WGS sequence"/>
</dbReference>
<evidence type="ECO:0000313" key="2">
    <source>
        <dbReference type="EMBL" id="TRM56233.1"/>
    </source>
</evidence>
<evidence type="ECO:0000313" key="3">
    <source>
        <dbReference type="Proteomes" id="UP000320762"/>
    </source>
</evidence>
<dbReference type="OrthoDB" id="2564984at2759"/>
<keyword evidence="3" id="KW-1185">Reference proteome</keyword>
<dbReference type="STRING" id="97359.A0A550BUP3"/>
<organism evidence="2 3">
    <name type="scientific">Schizophyllum amplum</name>
    <dbReference type="NCBI Taxonomy" id="97359"/>
    <lineage>
        <taxon>Eukaryota</taxon>
        <taxon>Fungi</taxon>
        <taxon>Dikarya</taxon>
        <taxon>Basidiomycota</taxon>
        <taxon>Agaricomycotina</taxon>
        <taxon>Agaricomycetes</taxon>
        <taxon>Agaricomycetidae</taxon>
        <taxon>Agaricales</taxon>
        <taxon>Schizophyllaceae</taxon>
        <taxon>Schizophyllum</taxon>
    </lineage>
</organism>
<proteinExistence type="predicted"/>
<sequence length="123" mass="13045">MNSEKTAQQPALGADTPPAYVPPAEPSHARTPVEEPQPSSAAPVEQPAGVHLHPPAPQPQPDAAQLGEQYRAELFARCAQGVHDPTTKYGMCGIITAVLCFPCGLICLFSDAEQRCDRCGVKL</sequence>
<protein>
    <submittedName>
        <fullName evidence="2">Uncharacterized protein</fullName>
    </submittedName>
</protein>
<dbReference type="EMBL" id="VDMD01000077">
    <property type="protein sequence ID" value="TRM56233.1"/>
    <property type="molecule type" value="Genomic_DNA"/>
</dbReference>
<feature type="region of interest" description="Disordered" evidence="1">
    <location>
        <begin position="1"/>
        <end position="66"/>
    </location>
</feature>
<dbReference type="AlphaFoldDB" id="A0A550BUP3"/>